<evidence type="ECO:0000256" key="1">
    <source>
        <dbReference type="SAM" id="Phobius"/>
    </source>
</evidence>
<protein>
    <submittedName>
        <fullName evidence="2">Uncharacterized protein</fullName>
    </submittedName>
</protein>
<keyword evidence="3" id="KW-1185">Reference proteome</keyword>
<dbReference type="EMBL" id="MLHQ01000032">
    <property type="protein sequence ID" value="OOF56029.1"/>
    <property type="molecule type" value="Genomic_DNA"/>
</dbReference>
<organism evidence="2 3">
    <name type="scientific">Rodentibacter myodis</name>
    <dbReference type="NCBI Taxonomy" id="1907939"/>
    <lineage>
        <taxon>Bacteria</taxon>
        <taxon>Pseudomonadati</taxon>
        <taxon>Pseudomonadota</taxon>
        <taxon>Gammaproteobacteria</taxon>
        <taxon>Pasteurellales</taxon>
        <taxon>Pasteurellaceae</taxon>
        <taxon>Rodentibacter</taxon>
    </lineage>
</organism>
<name>A0A1V3JHX5_9PAST</name>
<sequence>MNFNLAEEIRKMLELMDKSPRVNRFVWFVTIFGGSIFLIWLLLNGFPSVIEALIKWQQMTGKP</sequence>
<comment type="caution">
    <text evidence="2">The sequence shown here is derived from an EMBL/GenBank/DDBJ whole genome shotgun (WGS) entry which is preliminary data.</text>
</comment>
<accession>A0A1V3JHX5</accession>
<dbReference type="STRING" id="1907939.BKL49_10830"/>
<dbReference type="RefSeq" id="WP_077425380.1">
    <property type="nucleotide sequence ID" value="NZ_MLHQ01000032.1"/>
</dbReference>
<gene>
    <name evidence="2" type="ORF">BKL49_10830</name>
</gene>
<keyword evidence="1" id="KW-1133">Transmembrane helix</keyword>
<feature type="transmembrane region" description="Helical" evidence="1">
    <location>
        <begin position="25"/>
        <end position="43"/>
    </location>
</feature>
<evidence type="ECO:0000313" key="3">
    <source>
        <dbReference type="Proteomes" id="UP000188602"/>
    </source>
</evidence>
<dbReference type="AlphaFoldDB" id="A0A1V3JHX5"/>
<dbReference type="Proteomes" id="UP000188602">
    <property type="component" value="Unassembled WGS sequence"/>
</dbReference>
<evidence type="ECO:0000313" key="2">
    <source>
        <dbReference type="EMBL" id="OOF56029.1"/>
    </source>
</evidence>
<proteinExistence type="predicted"/>
<reference evidence="2 3" key="1">
    <citation type="submission" date="2016-10" db="EMBL/GenBank/DDBJ databases">
        <title>Rodentibacter gen. nov. and new species.</title>
        <authorList>
            <person name="Christensen H."/>
        </authorList>
    </citation>
    <scope>NUCLEOTIDE SEQUENCE [LARGE SCALE GENOMIC DNA]</scope>
    <source>
        <strain evidence="2 3">Ac151</strain>
    </source>
</reference>
<keyword evidence="1" id="KW-0472">Membrane</keyword>
<keyword evidence="1" id="KW-0812">Transmembrane</keyword>